<comment type="caution">
    <text evidence="1">The sequence shown here is derived from an EMBL/GenBank/DDBJ whole genome shotgun (WGS) entry which is preliminary data.</text>
</comment>
<reference evidence="1 2" key="1">
    <citation type="submission" date="2012-12" db="EMBL/GenBank/DDBJ databases">
        <title>The Genome Sequence of Bacillus cereus HuA3-9.</title>
        <authorList>
            <consortium name="The Broad Institute Genome Sequencing Platform"/>
            <consortium name="The Broad Institute Genome Sequencing Center for Infectious Disease"/>
            <person name="Feldgarden M."/>
            <person name="Van der Auwera G.A."/>
            <person name="Mahillon J."/>
            <person name="Duprez V."/>
            <person name="Timmery S."/>
            <person name="Mattelet C."/>
            <person name="Dierick K."/>
            <person name="Sun M."/>
            <person name="Yu Z."/>
            <person name="Zhu L."/>
            <person name="Hu X."/>
            <person name="Shank E.B."/>
            <person name="Swiecicka I."/>
            <person name="Hansen B.M."/>
            <person name="Andrup L."/>
            <person name="Walker B."/>
            <person name="Young S.K."/>
            <person name="Zeng Q."/>
            <person name="Gargeya S."/>
            <person name="Fitzgerald M."/>
            <person name="Haas B."/>
            <person name="Abouelleil A."/>
            <person name="Alvarado L."/>
            <person name="Arachchi H.M."/>
            <person name="Berlin A.M."/>
            <person name="Chapman S.B."/>
            <person name="Dewar J."/>
            <person name="Goldberg J."/>
            <person name="Griggs A."/>
            <person name="Gujja S."/>
            <person name="Hansen M."/>
            <person name="Howarth C."/>
            <person name="Imamovic A."/>
            <person name="Larimer J."/>
            <person name="McCowan C."/>
            <person name="Murphy C."/>
            <person name="Neiman D."/>
            <person name="Pearson M."/>
            <person name="Priest M."/>
            <person name="Roberts A."/>
            <person name="Saif S."/>
            <person name="Shea T."/>
            <person name="Sisk P."/>
            <person name="Sykes S."/>
            <person name="Wortman J."/>
            <person name="Nusbaum C."/>
            <person name="Birren B."/>
        </authorList>
    </citation>
    <scope>NUCLEOTIDE SEQUENCE [LARGE SCALE GENOMIC DNA]</scope>
    <source>
        <strain evidence="1 2">HuA3-9</strain>
    </source>
</reference>
<protein>
    <submittedName>
        <fullName evidence="1">Uncharacterized protein</fullName>
    </submittedName>
</protein>
<evidence type="ECO:0000313" key="2">
    <source>
        <dbReference type="Proteomes" id="UP000014003"/>
    </source>
</evidence>
<evidence type="ECO:0000313" key="1">
    <source>
        <dbReference type="EMBL" id="EOO08279.1"/>
    </source>
</evidence>
<accession>R8C9N1</accession>
<gene>
    <name evidence="1" type="ORF">IGA_06343</name>
</gene>
<dbReference type="PATRIC" id="fig|1053205.3.peg.6331"/>
<dbReference type="RefSeq" id="WP_016095859.1">
    <property type="nucleotide sequence ID" value="NZ_KB976138.1"/>
</dbReference>
<dbReference type="Proteomes" id="UP000014003">
    <property type="component" value="Unassembled WGS sequence"/>
</dbReference>
<proteinExistence type="predicted"/>
<organism evidence="1 2">
    <name type="scientific">Bacillus cereus HuA3-9</name>
    <dbReference type="NCBI Taxonomy" id="1053205"/>
    <lineage>
        <taxon>Bacteria</taxon>
        <taxon>Bacillati</taxon>
        <taxon>Bacillota</taxon>
        <taxon>Bacilli</taxon>
        <taxon>Bacillales</taxon>
        <taxon>Bacillaceae</taxon>
        <taxon>Bacillus</taxon>
        <taxon>Bacillus cereus group</taxon>
    </lineage>
</organism>
<dbReference type="EMBL" id="AHDZ01000093">
    <property type="protein sequence ID" value="EOO08279.1"/>
    <property type="molecule type" value="Genomic_DNA"/>
</dbReference>
<dbReference type="HOGENOM" id="CLU_1736822_0_0_9"/>
<name>R8C9N1_BACCE</name>
<sequence length="150" mass="17226">MSNSKYLCDECDGLVIKIGDPFIVNFNEKLCEECYDKRNEPVECPVCKMVYAIGHGEEFGDYDFVCGDCIDKLIEMEGEKKMERELGFVLKVEKVLDSLEVELRELSLDQDDIFSNEHVQMRELLKTIISTKKSVQQIGGKLIPKSEFDL</sequence>
<dbReference type="AlphaFoldDB" id="R8C9N1"/>